<comment type="caution">
    <text evidence="1">The sequence shown here is derived from an EMBL/GenBank/DDBJ whole genome shotgun (WGS) entry which is preliminary data.</text>
</comment>
<accession>A0A1J8QHM9</accession>
<name>A0A1J8QHM9_9AGAM</name>
<dbReference type="AlphaFoldDB" id="A0A1J8QHM9"/>
<reference evidence="1 2" key="1">
    <citation type="submission" date="2016-03" db="EMBL/GenBank/DDBJ databases">
        <title>Comparative genomics of the ectomycorrhizal sister species Rhizopogon vinicolor and Rhizopogon vesiculosus (Basidiomycota: Boletales) reveals a divergence of the mating type B locus.</title>
        <authorList>
            <person name="Mujic A.B."/>
            <person name="Kuo A."/>
            <person name="Tritt A."/>
            <person name="Lipzen A."/>
            <person name="Chen C."/>
            <person name="Johnson J."/>
            <person name="Sharma A."/>
            <person name="Barry K."/>
            <person name="Grigoriev I.V."/>
            <person name="Spatafora J.W."/>
        </authorList>
    </citation>
    <scope>NUCLEOTIDE SEQUENCE [LARGE SCALE GENOMIC DNA]</scope>
    <source>
        <strain evidence="1 2">AM-OR11-056</strain>
    </source>
</reference>
<sequence>MTNEDGTPKGLRTVLTERARVAAWHVFFHSKMTL</sequence>
<dbReference type="Proteomes" id="UP000183567">
    <property type="component" value="Unassembled WGS sequence"/>
</dbReference>
<gene>
    <name evidence="1" type="ORF">AZE42_13895</name>
</gene>
<evidence type="ECO:0000313" key="1">
    <source>
        <dbReference type="EMBL" id="OJA20159.1"/>
    </source>
</evidence>
<keyword evidence="2" id="KW-1185">Reference proteome</keyword>
<protein>
    <submittedName>
        <fullName evidence="1">Uncharacterized protein</fullName>
    </submittedName>
</protein>
<organism evidence="1 2">
    <name type="scientific">Rhizopogon vesiculosus</name>
    <dbReference type="NCBI Taxonomy" id="180088"/>
    <lineage>
        <taxon>Eukaryota</taxon>
        <taxon>Fungi</taxon>
        <taxon>Dikarya</taxon>
        <taxon>Basidiomycota</taxon>
        <taxon>Agaricomycotina</taxon>
        <taxon>Agaricomycetes</taxon>
        <taxon>Agaricomycetidae</taxon>
        <taxon>Boletales</taxon>
        <taxon>Suillineae</taxon>
        <taxon>Rhizopogonaceae</taxon>
        <taxon>Rhizopogon</taxon>
    </lineage>
</organism>
<proteinExistence type="predicted"/>
<dbReference type="EMBL" id="LVVM01000692">
    <property type="protein sequence ID" value="OJA20159.1"/>
    <property type="molecule type" value="Genomic_DNA"/>
</dbReference>
<evidence type="ECO:0000313" key="2">
    <source>
        <dbReference type="Proteomes" id="UP000183567"/>
    </source>
</evidence>